<protein>
    <submittedName>
        <fullName evidence="1">Uncharacterized protein</fullName>
    </submittedName>
</protein>
<name>A0A426Y4I3_ENSVE</name>
<evidence type="ECO:0000313" key="1">
    <source>
        <dbReference type="EMBL" id="RRT46697.1"/>
    </source>
</evidence>
<feature type="non-terminal residue" evidence="1">
    <location>
        <position position="84"/>
    </location>
</feature>
<comment type="caution">
    <text evidence="1">The sequence shown here is derived from an EMBL/GenBank/DDBJ whole genome shotgun (WGS) entry which is preliminary data.</text>
</comment>
<dbReference type="EMBL" id="AMZH03015019">
    <property type="protein sequence ID" value="RRT46697.1"/>
    <property type="molecule type" value="Genomic_DNA"/>
</dbReference>
<organism evidence="1 2">
    <name type="scientific">Ensete ventricosum</name>
    <name type="common">Abyssinian banana</name>
    <name type="synonym">Musa ensete</name>
    <dbReference type="NCBI Taxonomy" id="4639"/>
    <lineage>
        <taxon>Eukaryota</taxon>
        <taxon>Viridiplantae</taxon>
        <taxon>Streptophyta</taxon>
        <taxon>Embryophyta</taxon>
        <taxon>Tracheophyta</taxon>
        <taxon>Spermatophyta</taxon>
        <taxon>Magnoliopsida</taxon>
        <taxon>Liliopsida</taxon>
        <taxon>Zingiberales</taxon>
        <taxon>Musaceae</taxon>
        <taxon>Ensete</taxon>
    </lineage>
</organism>
<gene>
    <name evidence="1" type="ORF">B296_00031928</name>
</gene>
<sequence>MTSYLYSSILSCKRSRSVRVVITRIKYAHDLHSQLFQPRRRVRAGNSFAYGFKSFGHVCFMVLSATKLPLTNSDTCLRTGDSSG</sequence>
<dbReference type="AlphaFoldDB" id="A0A426Y4I3"/>
<accession>A0A426Y4I3</accession>
<evidence type="ECO:0000313" key="2">
    <source>
        <dbReference type="Proteomes" id="UP000287651"/>
    </source>
</evidence>
<reference evidence="1 2" key="1">
    <citation type="journal article" date="2014" name="Agronomy (Basel)">
        <title>A Draft Genome Sequence for Ensete ventricosum, the Drought-Tolerant Tree Against Hunger.</title>
        <authorList>
            <person name="Harrison J."/>
            <person name="Moore K.A."/>
            <person name="Paszkiewicz K."/>
            <person name="Jones T."/>
            <person name="Grant M."/>
            <person name="Ambacheew D."/>
            <person name="Muzemil S."/>
            <person name="Studholme D.J."/>
        </authorList>
    </citation>
    <scope>NUCLEOTIDE SEQUENCE [LARGE SCALE GENOMIC DNA]</scope>
</reference>
<dbReference type="Proteomes" id="UP000287651">
    <property type="component" value="Unassembled WGS sequence"/>
</dbReference>
<proteinExistence type="predicted"/>